<sequence>MKHILRHGLLGLAVGGAVFACVPPAGAAVTGNLLVNGHAEAHLCTDDWTAQTPTPGWTVVRGAASVACWSGFSYMNEVPVLPTGGSPGKALFASPGIDTSIEQIVDVSAAAEAIDKGQVAFSLSGWLGGWRDRPEHAVLTAIFLHDDRRAAGAPVVVAGAGPEARHQKTALLQRAAQGMVPPGTRQIAVSVDFPSGMSSFQNAFADNLSLTLSGDVRALAAAPPQEPKEPKGMTPPLDHVYVVMMENTNYADIVHDDGRSASIDERMPFLASLARRGVLLTDMWAAYHPSDQNYVAMVAGNTYKFGPVYYPNYDLSATHLGDLLDAQRRSWSAYVQNMKAPCNLNSDPSGAGWYAPDDQPFAQFHNVIANPARCQATMRDLTDFQGAIAAGGKLPNFAWIAADGWWDGEGAWQDNFDVGVSLQRQDQFLQSTFAPLLASPEWRGSRSLLVVTWDESLGWGWPDNHIATVLVGSPGLLREGAIDRTHYDAYGVLRTIESAFRLPGFDRFDRYATPLNSVFKDEDEQRPHARPANPIPSPALATRGAIAETFGRVATPASAERGQKFVLIAPDDIANTAAVLAPLGRAPDEDAPRFAFDAKGAATIPTEGLAPGYYGAWRVDRADGRPVRAPIPLRVLPSPQVGPRTPGVEIVDAPRADGGTKAIFVREGANTLVRYCRPNNAAAGDAWIGVFPAGTTPDQLTQANALSIGYWLKTPAEGGGPCGEAMASASELPVNAVYNIYLLTNTGAAGVPIGRSDSFTVTPALPH</sequence>
<evidence type="ECO:0000256" key="1">
    <source>
        <dbReference type="ARBA" id="ARBA00022801"/>
    </source>
</evidence>
<evidence type="ECO:0000256" key="2">
    <source>
        <dbReference type="SAM" id="SignalP"/>
    </source>
</evidence>
<organism evidence="3 4">
    <name type="scientific">Methylocystis heyeri</name>
    <dbReference type="NCBI Taxonomy" id="391905"/>
    <lineage>
        <taxon>Bacteria</taxon>
        <taxon>Pseudomonadati</taxon>
        <taxon>Pseudomonadota</taxon>
        <taxon>Alphaproteobacteria</taxon>
        <taxon>Hyphomicrobiales</taxon>
        <taxon>Methylocystaceae</taxon>
        <taxon>Methylocystis</taxon>
    </lineage>
</organism>
<reference evidence="3 4" key="1">
    <citation type="submission" date="2019-11" db="EMBL/GenBank/DDBJ databases">
        <title>The genome sequence of Methylocystis heyeri.</title>
        <authorList>
            <person name="Oshkin I.Y."/>
            <person name="Miroshnikov K."/>
            <person name="Dedysh S.N."/>
        </authorList>
    </citation>
    <scope>NUCLEOTIDE SEQUENCE [LARGE SCALE GENOMIC DNA]</scope>
    <source>
        <strain evidence="3 4">H2</strain>
    </source>
</reference>
<dbReference type="Proteomes" id="UP000309061">
    <property type="component" value="Chromosome"/>
</dbReference>
<accession>A0A6B8KA64</accession>
<dbReference type="RefSeq" id="WP_136495477.1">
    <property type="nucleotide sequence ID" value="NZ_CP046052.1"/>
</dbReference>
<evidence type="ECO:0008006" key="5">
    <source>
        <dbReference type="Google" id="ProtNLM"/>
    </source>
</evidence>
<dbReference type="PROSITE" id="PS51257">
    <property type="entry name" value="PROKAR_LIPOPROTEIN"/>
    <property type="match status" value="1"/>
</dbReference>
<keyword evidence="2" id="KW-0732">Signal</keyword>
<dbReference type="GO" id="GO:0009395">
    <property type="term" value="P:phospholipid catabolic process"/>
    <property type="evidence" value="ECO:0007669"/>
    <property type="project" value="TreeGrafter"/>
</dbReference>
<feature type="chain" id="PRO_5025461638" description="Phosphoesterase" evidence="2">
    <location>
        <begin position="28"/>
        <end position="767"/>
    </location>
</feature>
<evidence type="ECO:0000313" key="3">
    <source>
        <dbReference type="EMBL" id="QGM45194.1"/>
    </source>
</evidence>
<dbReference type="GO" id="GO:0016788">
    <property type="term" value="F:hydrolase activity, acting on ester bonds"/>
    <property type="evidence" value="ECO:0007669"/>
    <property type="project" value="InterPro"/>
</dbReference>
<name>A0A6B8KA64_9HYPH</name>
<dbReference type="EMBL" id="CP046052">
    <property type="protein sequence ID" value="QGM45194.1"/>
    <property type="molecule type" value="Genomic_DNA"/>
</dbReference>
<dbReference type="PANTHER" id="PTHR31956">
    <property type="entry name" value="NON-SPECIFIC PHOSPHOLIPASE C4-RELATED"/>
    <property type="match status" value="1"/>
</dbReference>
<dbReference type="OrthoDB" id="9770871at2"/>
<dbReference type="Pfam" id="PF04185">
    <property type="entry name" value="Phosphoesterase"/>
    <property type="match status" value="1"/>
</dbReference>
<dbReference type="PANTHER" id="PTHR31956:SF8">
    <property type="entry name" value="ACID PHOSPHATASE PHOA (AFU_ORTHOLOGUE AFUA_1G03570)"/>
    <property type="match status" value="1"/>
</dbReference>
<gene>
    <name evidence="3" type="ORF">H2LOC_005515</name>
</gene>
<dbReference type="KEGG" id="mhey:H2LOC_005515"/>
<keyword evidence="4" id="KW-1185">Reference proteome</keyword>
<evidence type="ECO:0000313" key="4">
    <source>
        <dbReference type="Proteomes" id="UP000309061"/>
    </source>
</evidence>
<keyword evidence="1" id="KW-0378">Hydrolase</keyword>
<dbReference type="InterPro" id="IPR017850">
    <property type="entry name" value="Alkaline_phosphatase_core_sf"/>
</dbReference>
<dbReference type="InterPro" id="IPR007312">
    <property type="entry name" value="Phosphoesterase"/>
</dbReference>
<dbReference type="Gene3D" id="3.40.720.10">
    <property type="entry name" value="Alkaline Phosphatase, subunit A"/>
    <property type="match status" value="1"/>
</dbReference>
<dbReference type="AlphaFoldDB" id="A0A6B8KA64"/>
<feature type="signal peptide" evidence="2">
    <location>
        <begin position="1"/>
        <end position="27"/>
    </location>
</feature>
<protein>
    <recommendedName>
        <fullName evidence="5">Phosphoesterase</fullName>
    </recommendedName>
</protein>
<proteinExistence type="predicted"/>